<dbReference type="PANTHER" id="PTHR44068">
    <property type="entry name" value="ZGC:194242"/>
    <property type="match status" value="1"/>
</dbReference>
<dbReference type="PANTHER" id="PTHR44068:SF11">
    <property type="entry name" value="GERANYL DIPHOSPHATE 2-C-METHYLTRANSFERASE"/>
    <property type="match status" value="1"/>
</dbReference>
<dbReference type="GeneID" id="93288739"/>
<dbReference type="GO" id="GO:0032259">
    <property type="term" value="P:methylation"/>
    <property type="evidence" value="ECO:0007669"/>
    <property type="project" value="UniProtKB-KW"/>
</dbReference>
<sequence length="251" mass="28746">MKKEMGHKFLKNLGKTRLRPGGIKGTNFLFAHIEFKKGDRILEVACNRGVNLLALAKQYPKTTFIGIDVDKVAILEAQLEAMKNNLNNIEFIRADAFHLEFPENSFDYIINEAMLTMFSNKSKNKALSEYYRVLKPGGLLLTHDILLLNNYDKTKKQLSDAINVNVSPLSKEDWLSLFEEAEFKTVNYMHDKLTLLTASGLLADEGVINSLRIIKNGFKKDNRKQFIKMGTTFKKLEKDMNFICFVNKKVL</sequence>
<keyword evidence="3" id="KW-1185">Reference proteome</keyword>
<dbReference type="Pfam" id="PF13649">
    <property type="entry name" value="Methyltransf_25"/>
    <property type="match status" value="1"/>
</dbReference>
<name>C5NV92_9BACL</name>
<proteinExistence type="predicted"/>
<dbReference type="RefSeq" id="WP_004263724.1">
    <property type="nucleotide sequence ID" value="NZ_ACDZ02000006.1"/>
</dbReference>
<evidence type="ECO:0000313" key="2">
    <source>
        <dbReference type="EMBL" id="EER68801.1"/>
    </source>
</evidence>
<reference evidence="2" key="2">
    <citation type="submission" date="2009-06" db="EMBL/GenBank/DDBJ databases">
        <authorList>
            <person name="Sebastian Y."/>
            <person name="Madupu R."/>
            <person name="Durkin A.S."/>
            <person name="Torralba M."/>
            <person name="Methe B."/>
            <person name="Sutton G.G."/>
            <person name="Strausberg R.L."/>
            <person name="Nelson K.E."/>
        </authorList>
    </citation>
    <scope>NUCLEOTIDE SEQUENCE [LARGE SCALE GENOMIC DNA]</scope>
    <source>
        <strain evidence="2">ATCC 10379</strain>
    </source>
</reference>
<dbReference type="OrthoDB" id="43862at2"/>
<accession>C5NV92</accession>
<comment type="caution">
    <text evidence="2">The sequence shown here is derived from an EMBL/GenBank/DDBJ whole genome shotgun (WGS) entry which is preliminary data.</text>
</comment>
<dbReference type="CDD" id="cd02440">
    <property type="entry name" value="AdoMet_MTases"/>
    <property type="match status" value="1"/>
</dbReference>
<protein>
    <submittedName>
        <fullName evidence="2">Methyltransferase domain protein</fullName>
    </submittedName>
</protein>
<dbReference type="SUPFAM" id="SSF53335">
    <property type="entry name" value="S-adenosyl-L-methionine-dependent methyltransferases"/>
    <property type="match status" value="1"/>
</dbReference>
<keyword evidence="2" id="KW-0489">Methyltransferase</keyword>
<evidence type="ECO:0000259" key="1">
    <source>
        <dbReference type="Pfam" id="PF13649"/>
    </source>
</evidence>
<feature type="domain" description="Methyltransferase" evidence="1">
    <location>
        <begin position="41"/>
        <end position="138"/>
    </location>
</feature>
<dbReference type="Proteomes" id="UP000006004">
    <property type="component" value="Unassembled WGS sequence"/>
</dbReference>
<gene>
    <name evidence="2" type="ORF">GEMHA0001_1470</name>
</gene>
<organism evidence="2 3">
    <name type="scientific">Gemella haemolysans ATCC 10379</name>
    <dbReference type="NCBI Taxonomy" id="546270"/>
    <lineage>
        <taxon>Bacteria</taxon>
        <taxon>Bacillati</taxon>
        <taxon>Bacillota</taxon>
        <taxon>Bacilli</taxon>
        <taxon>Bacillales</taxon>
        <taxon>Gemellaceae</taxon>
        <taxon>Gemella</taxon>
    </lineage>
</organism>
<dbReference type="Gene3D" id="3.40.50.150">
    <property type="entry name" value="Vaccinia Virus protein VP39"/>
    <property type="match status" value="1"/>
</dbReference>
<dbReference type="GO" id="GO:0008168">
    <property type="term" value="F:methyltransferase activity"/>
    <property type="evidence" value="ECO:0007669"/>
    <property type="project" value="UniProtKB-KW"/>
</dbReference>
<dbReference type="EMBL" id="ACDZ02000006">
    <property type="protein sequence ID" value="EER68801.1"/>
    <property type="molecule type" value="Genomic_DNA"/>
</dbReference>
<dbReference type="InterPro" id="IPR029063">
    <property type="entry name" value="SAM-dependent_MTases_sf"/>
</dbReference>
<dbReference type="InterPro" id="IPR041698">
    <property type="entry name" value="Methyltransf_25"/>
</dbReference>
<dbReference type="eggNOG" id="COG2226">
    <property type="taxonomic scope" value="Bacteria"/>
</dbReference>
<evidence type="ECO:0000313" key="3">
    <source>
        <dbReference type="Proteomes" id="UP000006004"/>
    </source>
</evidence>
<reference evidence="2" key="1">
    <citation type="submission" date="2009-01" db="EMBL/GenBank/DDBJ databases">
        <authorList>
            <person name="Fulton L."/>
            <person name="Clifton S."/>
            <person name="Chinwalla A.T."/>
            <person name="Mitreva M."/>
            <person name="Sodergren E."/>
            <person name="Weinstock G."/>
            <person name="Clifton S."/>
            <person name="Dooling D.J."/>
            <person name="Fulton B."/>
            <person name="Minx P."/>
            <person name="Pepin K.H."/>
            <person name="Johnson M."/>
            <person name="Bhonagiri V."/>
            <person name="Nash W.E."/>
            <person name="Mardis E.R."/>
            <person name="Wilson R.K."/>
        </authorList>
    </citation>
    <scope>NUCLEOTIDE SEQUENCE [LARGE SCALE GENOMIC DNA]</scope>
    <source>
        <strain evidence="2">ATCC 10379</strain>
    </source>
</reference>
<keyword evidence="2" id="KW-0808">Transferase</keyword>
<dbReference type="InterPro" id="IPR050447">
    <property type="entry name" value="Erg6_SMT_methyltransf"/>
</dbReference>
<dbReference type="AlphaFoldDB" id="C5NV92"/>